<comment type="caution">
    <text evidence="2">The sequence shown here is derived from an EMBL/GenBank/DDBJ whole genome shotgun (WGS) entry which is preliminary data.</text>
</comment>
<keyword evidence="1" id="KW-1133">Transmembrane helix</keyword>
<keyword evidence="1" id="KW-0472">Membrane</keyword>
<keyword evidence="1" id="KW-0812">Transmembrane</keyword>
<proteinExistence type="predicted"/>
<dbReference type="RefSeq" id="WP_285882173.1">
    <property type="nucleotide sequence ID" value="NZ_JARFYN010000038.1"/>
</dbReference>
<organism evidence="2 3">
    <name type="scientific">Rhizobium calliandrae</name>
    <dbReference type="NCBI Taxonomy" id="1312182"/>
    <lineage>
        <taxon>Bacteria</taxon>
        <taxon>Pseudomonadati</taxon>
        <taxon>Pseudomonadota</taxon>
        <taxon>Alphaproteobacteria</taxon>
        <taxon>Hyphomicrobiales</taxon>
        <taxon>Rhizobiaceae</taxon>
        <taxon>Rhizobium/Agrobacterium group</taxon>
        <taxon>Rhizobium</taxon>
    </lineage>
</organism>
<feature type="transmembrane region" description="Helical" evidence="1">
    <location>
        <begin position="6"/>
        <end position="25"/>
    </location>
</feature>
<dbReference type="Proteomes" id="UP001172630">
    <property type="component" value="Unassembled WGS sequence"/>
</dbReference>
<feature type="transmembrane region" description="Helical" evidence="1">
    <location>
        <begin position="96"/>
        <end position="115"/>
    </location>
</feature>
<evidence type="ECO:0000313" key="3">
    <source>
        <dbReference type="Proteomes" id="UP001172630"/>
    </source>
</evidence>
<reference evidence="2" key="1">
    <citation type="submission" date="2023-06" db="EMBL/GenBank/DDBJ databases">
        <title>Phylogenetic Diversity of Rhizobium strains.</title>
        <authorList>
            <person name="Moura F.T."/>
            <person name="Helene L.C.F."/>
            <person name="Hungria M."/>
        </authorList>
    </citation>
    <scope>NUCLEOTIDE SEQUENCE</scope>
    <source>
        <strain evidence="2">CCGE524</strain>
    </source>
</reference>
<protein>
    <submittedName>
        <fullName evidence="2">Uncharacterized protein</fullName>
    </submittedName>
</protein>
<gene>
    <name evidence="2" type="ORF">PY650_24380</name>
</gene>
<evidence type="ECO:0000256" key="1">
    <source>
        <dbReference type="SAM" id="Phobius"/>
    </source>
</evidence>
<dbReference type="EMBL" id="JARFYN010000038">
    <property type="protein sequence ID" value="MDL2408722.1"/>
    <property type="molecule type" value="Genomic_DNA"/>
</dbReference>
<evidence type="ECO:0000313" key="2">
    <source>
        <dbReference type="EMBL" id="MDL2408722.1"/>
    </source>
</evidence>
<sequence>MGPLVTLLLAQLSSTIIFILLAVLLRKIQIGMDPVSNVELGPLPDLEALGKALLGGMAMLVFWNGLTVIFYYTRCADLRCMNGEMIMGVRGPFSNVYYACYFGILAFAVPMWATFRMLRDWASRPEEKEEKPPQ</sequence>
<feature type="transmembrane region" description="Helical" evidence="1">
    <location>
        <begin position="52"/>
        <end position="72"/>
    </location>
</feature>
<keyword evidence="3" id="KW-1185">Reference proteome</keyword>
<name>A0ABT7KKP0_9HYPH</name>
<accession>A0ABT7KKP0</accession>